<name>A0A9X2AD49_9BACL</name>
<feature type="transmembrane region" description="Helical" evidence="1">
    <location>
        <begin position="7"/>
        <end position="28"/>
    </location>
</feature>
<reference evidence="2" key="1">
    <citation type="submission" date="2022-03" db="EMBL/GenBank/DDBJ databases">
        <title>Draft Genome Sequence of Firmicute Strain S0AB, a Heterotrophic Iron/Sulfur-Oxidizing Extreme Acidophile.</title>
        <authorList>
            <person name="Vergara E."/>
            <person name="Pakostova E."/>
            <person name="Johnson D.B."/>
            <person name="Holmes D.S."/>
        </authorList>
    </citation>
    <scope>NUCLEOTIDE SEQUENCE</scope>
    <source>
        <strain evidence="2">S0AB</strain>
    </source>
</reference>
<feature type="transmembrane region" description="Helical" evidence="1">
    <location>
        <begin position="331"/>
        <end position="353"/>
    </location>
</feature>
<proteinExistence type="predicted"/>
<dbReference type="RefSeq" id="WP_241716221.1">
    <property type="nucleotide sequence ID" value="NZ_JALBUF010000015.1"/>
</dbReference>
<dbReference type="Proteomes" id="UP001139263">
    <property type="component" value="Unassembled WGS sequence"/>
</dbReference>
<evidence type="ECO:0000313" key="2">
    <source>
        <dbReference type="EMBL" id="MCI0184494.1"/>
    </source>
</evidence>
<sequence>MRIQPVARVFIGMGMVHFLAGAILGALMTNHLAWANLLTPYHAELNPFGWLTFLIYGMTYAVLQLFASLRVPWPVLPWLHFASAEAGLIAILLGNGTALTGILDVGWSLQALAALLFMAAVLSAVVDAHKPRRVAESFAPSAAELLSLPSSFAGFRLGRQDVIWRQTDRVAERGTSMALVLFVGVAVVACIQAIRYGGTPWLSSTRIQILLYDGWLAGTVLAVSLHLLPRYERVRPLQKTQVSIIQWLWFVGVLCAGFANPEGWLHHWALRAIGLSFTWLAALYLRELPRMPKEVPVVSRVAWWMAWLFAFILGVLQVLGVDPLSLPSLHLLFLGWVTTLVYGIGYTFFPLILNRRPAPAPWALGQVSVSGLGAVMLIIGMIGIGQQSTATWALPWLASGGTCATLGFIAFIGQWLIRG</sequence>
<gene>
    <name evidence="2" type="ORF">MM817_02791</name>
</gene>
<feature type="transmembrane region" description="Helical" evidence="1">
    <location>
        <begin position="105"/>
        <end position="126"/>
    </location>
</feature>
<protein>
    <recommendedName>
        <fullName evidence="4">NnrS family protein</fullName>
    </recommendedName>
</protein>
<dbReference type="InterPro" id="IPR036927">
    <property type="entry name" value="Cyt_c_oxase-like_su1_sf"/>
</dbReference>
<dbReference type="Gene3D" id="1.20.210.10">
    <property type="entry name" value="Cytochrome c oxidase-like, subunit I domain"/>
    <property type="match status" value="1"/>
</dbReference>
<feature type="transmembrane region" description="Helical" evidence="1">
    <location>
        <begin position="360"/>
        <end position="384"/>
    </location>
</feature>
<keyword evidence="1" id="KW-0812">Transmembrane</keyword>
<evidence type="ECO:0000313" key="3">
    <source>
        <dbReference type="Proteomes" id="UP001139263"/>
    </source>
</evidence>
<feature type="transmembrane region" description="Helical" evidence="1">
    <location>
        <begin position="78"/>
        <end position="99"/>
    </location>
</feature>
<feature type="transmembrane region" description="Helical" evidence="1">
    <location>
        <begin position="178"/>
        <end position="197"/>
    </location>
</feature>
<evidence type="ECO:0000256" key="1">
    <source>
        <dbReference type="SAM" id="Phobius"/>
    </source>
</evidence>
<feature type="transmembrane region" description="Helical" evidence="1">
    <location>
        <begin position="396"/>
        <end position="417"/>
    </location>
</feature>
<keyword evidence="1" id="KW-0472">Membrane</keyword>
<feature type="transmembrane region" description="Helical" evidence="1">
    <location>
        <begin position="48"/>
        <end position="66"/>
    </location>
</feature>
<comment type="caution">
    <text evidence="2">The sequence shown here is derived from an EMBL/GenBank/DDBJ whole genome shotgun (WGS) entry which is preliminary data.</text>
</comment>
<feature type="transmembrane region" description="Helical" evidence="1">
    <location>
        <begin position="240"/>
        <end position="259"/>
    </location>
</feature>
<dbReference type="EMBL" id="JALBUF010000015">
    <property type="protein sequence ID" value="MCI0184494.1"/>
    <property type="molecule type" value="Genomic_DNA"/>
</dbReference>
<feature type="transmembrane region" description="Helical" evidence="1">
    <location>
        <begin position="297"/>
        <end position="319"/>
    </location>
</feature>
<evidence type="ECO:0008006" key="4">
    <source>
        <dbReference type="Google" id="ProtNLM"/>
    </source>
</evidence>
<accession>A0A9X2AD49</accession>
<keyword evidence="3" id="KW-1185">Reference proteome</keyword>
<keyword evidence="1" id="KW-1133">Transmembrane helix</keyword>
<dbReference type="SUPFAM" id="SSF81442">
    <property type="entry name" value="Cytochrome c oxidase subunit I-like"/>
    <property type="match status" value="1"/>
</dbReference>
<feature type="transmembrane region" description="Helical" evidence="1">
    <location>
        <begin position="265"/>
        <end position="285"/>
    </location>
</feature>
<organism evidence="2 3">
    <name type="scientific">Sulfoacidibacillus ferrooxidans</name>
    <dbReference type="NCBI Taxonomy" id="2005001"/>
    <lineage>
        <taxon>Bacteria</taxon>
        <taxon>Bacillati</taxon>
        <taxon>Bacillota</taxon>
        <taxon>Bacilli</taxon>
        <taxon>Bacillales</taxon>
        <taxon>Alicyclobacillaceae</taxon>
        <taxon>Sulfoacidibacillus</taxon>
    </lineage>
</organism>
<dbReference type="AlphaFoldDB" id="A0A9X2AD49"/>
<feature type="transmembrane region" description="Helical" evidence="1">
    <location>
        <begin position="209"/>
        <end position="228"/>
    </location>
</feature>